<dbReference type="GO" id="GO:0042981">
    <property type="term" value="P:regulation of apoptotic process"/>
    <property type="evidence" value="ECO:0007669"/>
    <property type="project" value="InterPro"/>
</dbReference>
<protein>
    <recommendedName>
        <fullName evidence="2">DED domain-containing protein</fullName>
    </recommendedName>
</protein>
<evidence type="ECO:0000313" key="4">
    <source>
        <dbReference type="EMBL" id="CAF1526303.1"/>
    </source>
</evidence>
<dbReference type="InterPro" id="IPR001875">
    <property type="entry name" value="DED_dom"/>
</dbReference>
<organism evidence="3 5">
    <name type="scientific">Adineta ricciae</name>
    <name type="common">Rotifer</name>
    <dbReference type="NCBI Taxonomy" id="249248"/>
    <lineage>
        <taxon>Eukaryota</taxon>
        <taxon>Metazoa</taxon>
        <taxon>Spiralia</taxon>
        <taxon>Gnathifera</taxon>
        <taxon>Rotifera</taxon>
        <taxon>Eurotatoria</taxon>
        <taxon>Bdelloidea</taxon>
        <taxon>Adinetida</taxon>
        <taxon>Adinetidae</taxon>
        <taxon>Adineta</taxon>
    </lineage>
</organism>
<keyword evidence="1" id="KW-0472">Membrane</keyword>
<feature type="domain" description="DED" evidence="2">
    <location>
        <begin position="7"/>
        <end position="87"/>
    </location>
</feature>
<dbReference type="SUPFAM" id="SSF47986">
    <property type="entry name" value="DEATH domain"/>
    <property type="match status" value="1"/>
</dbReference>
<dbReference type="OrthoDB" id="10045049at2759"/>
<dbReference type="EMBL" id="CAJNOJ010000823">
    <property type="protein sequence ID" value="CAF1526303.1"/>
    <property type="molecule type" value="Genomic_DNA"/>
</dbReference>
<reference evidence="3" key="1">
    <citation type="submission" date="2021-02" db="EMBL/GenBank/DDBJ databases">
        <authorList>
            <person name="Nowell W R."/>
        </authorList>
    </citation>
    <scope>NUCLEOTIDE SEQUENCE</scope>
</reference>
<dbReference type="Gene3D" id="1.10.533.10">
    <property type="entry name" value="Death Domain, Fas"/>
    <property type="match status" value="1"/>
</dbReference>
<keyword evidence="1" id="KW-0812">Transmembrane</keyword>
<dbReference type="InterPro" id="IPR011029">
    <property type="entry name" value="DEATH-like_dom_sf"/>
</dbReference>
<evidence type="ECO:0000259" key="2">
    <source>
        <dbReference type="PROSITE" id="PS50168"/>
    </source>
</evidence>
<evidence type="ECO:0000313" key="3">
    <source>
        <dbReference type="EMBL" id="CAF1506583.1"/>
    </source>
</evidence>
<name>A0A815THL2_ADIRI</name>
<dbReference type="Proteomes" id="UP000663852">
    <property type="component" value="Unassembled WGS sequence"/>
</dbReference>
<dbReference type="Proteomes" id="UP000663828">
    <property type="component" value="Unassembled WGS sequence"/>
</dbReference>
<accession>A0A815THL2</accession>
<dbReference type="AlphaFoldDB" id="A0A815THL2"/>
<feature type="transmembrane region" description="Helical" evidence="1">
    <location>
        <begin position="169"/>
        <end position="189"/>
    </location>
</feature>
<keyword evidence="5" id="KW-1185">Reference proteome</keyword>
<dbReference type="EMBL" id="CAJNOR010004493">
    <property type="protein sequence ID" value="CAF1506583.1"/>
    <property type="molecule type" value="Genomic_DNA"/>
</dbReference>
<gene>
    <name evidence="4" type="ORF">EDS130_LOCUS44230</name>
    <name evidence="3" type="ORF">XAT740_LOCUS39972</name>
</gene>
<proteinExistence type="predicted"/>
<comment type="caution">
    <text evidence="3">The sequence shown here is derived from an EMBL/GenBank/DDBJ whole genome shotgun (WGS) entry which is preliminary data.</text>
</comment>
<dbReference type="PROSITE" id="PS50168">
    <property type="entry name" value="DED"/>
    <property type="match status" value="1"/>
</dbReference>
<evidence type="ECO:0000313" key="5">
    <source>
        <dbReference type="Proteomes" id="UP000663828"/>
    </source>
</evidence>
<evidence type="ECO:0000256" key="1">
    <source>
        <dbReference type="SAM" id="Phobius"/>
    </source>
</evidence>
<keyword evidence="1" id="KW-1133">Transmembrane helix</keyword>
<sequence length="289" mass="33288">MEESKIHFRQVIIEVLDHLSSVERKKLSFLLHDDIERRICDDPTIGGALDSIQQLVDRGKISEEDFSYLIDAFQRIKCYQAVKSLKKLQKNQISRSSTNHYSNSNSNENKSFPLIVKKYLEDEEDEIPPTNHTEVTIENHVIKPYIEKEESSKFHPNIFSLIYFKSKRLIWLLMLIIFFLVILLSIIVFKRYYSSSKVNIKPSTTTTMSVISSSTNDPQCELPIGRSCTSDTPLETKAEGLGVYYEEPCYGVGCGFLKPYCRLCWIDPEARGKMDRPKCPPCVQTVLNQ</sequence>